<dbReference type="Pfam" id="PF04909">
    <property type="entry name" value="Amidohydro_2"/>
    <property type="match status" value="1"/>
</dbReference>
<dbReference type="PANTHER" id="PTHR21240:SF19">
    <property type="entry name" value="CATALYTIC_ HYDROLASE"/>
    <property type="match status" value="1"/>
</dbReference>
<dbReference type="InterPro" id="IPR006680">
    <property type="entry name" value="Amidohydro-rel"/>
</dbReference>
<accession>A0A0S4QQV6</accession>
<gene>
    <name evidence="3" type="ORF">Ga0074812_115171</name>
</gene>
<dbReference type="EMBL" id="FAOZ01000015">
    <property type="protein sequence ID" value="CUU57969.1"/>
    <property type="molecule type" value="Genomic_DNA"/>
</dbReference>
<dbReference type="PANTHER" id="PTHR21240">
    <property type="entry name" value="2-AMINO-3-CARBOXYLMUCONATE-6-SEMIALDEHYDE DECARBOXYLASE"/>
    <property type="match status" value="1"/>
</dbReference>
<keyword evidence="1" id="KW-0456">Lyase</keyword>
<keyword evidence="4" id="KW-1185">Reference proteome</keyword>
<dbReference type="RefSeq" id="WP_091280269.1">
    <property type="nucleotide sequence ID" value="NZ_FAOZ01000015.1"/>
</dbReference>
<dbReference type="InterPro" id="IPR032465">
    <property type="entry name" value="ACMSD"/>
</dbReference>
<dbReference type="Proteomes" id="UP000198802">
    <property type="component" value="Unassembled WGS sequence"/>
</dbReference>
<dbReference type="Gene3D" id="3.20.20.140">
    <property type="entry name" value="Metal-dependent hydrolases"/>
    <property type="match status" value="1"/>
</dbReference>
<evidence type="ECO:0000256" key="1">
    <source>
        <dbReference type="ARBA" id="ARBA00023239"/>
    </source>
</evidence>
<reference evidence="4" key="1">
    <citation type="submission" date="2015-11" db="EMBL/GenBank/DDBJ databases">
        <authorList>
            <person name="Varghese N."/>
        </authorList>
    </citation>
    <scope>NUCLEOTIDE SEQUENCE [LARGE SCALE GENOMIC DNA]</scope>
    <source>
        <strain evidence="4">DSM 45899</strain>
    </source>
</reference>
<dbReference type="GO" id="GO:0016831">
    <property type="term" value="F:carboxy-lyase activity"/>
    <property type="evidence" value="ECO:0007669"/>
    <property type="project" value="InterPro"/>
</dbReference>
<dbReference type="SUPFAM" id="SSF51556">
    <property type="entry name" value="Metallo-dependent hydrolases"/>
    <property type="match status" value="1"/>
</dbReference>
<dbReference type="GO" id="GO:0016787">
    <property type="term" value="F:hydrolase activity"/>
    <property type="evidence" value="ECO:0007669"/>
    <property type="project" value="InterPro"/>
</dbReference>
<protein>
    <recommendedName>
        <fullName evidence="2">Amidohydrolase-related domain-containing protein</fullName>
    </recommendedName>
</protein>
<name>A0A0S4QQV6_9ACTN</name>
<evidence type="ECO:0000313" key="4">
    <source>
        <dbReference type="Proteomes" id="UP000198802"/>
    </source>
</evidence>
<dbReference type="InterPro" id="IPR032466">
    <property type="entry name" value="Metal_Hydrolase"/>
</dbReference>
<dbReference type="AlphaFoldDB" id="A0A0S4QQV6"/>
<evidence type="ECO:0000259" key="2">
    <source>
        <dbReference type="Pfam" id="PF04909"/>
    </source>
</evidence>
<proteinExistence type="predicted"/>
<organism evidence="3 4">
    <name type="scientific">Parafrankia irregularis</name>
    <dbReference type="NCBI Taxonomy" id="795642"/>
    <lineage>
        <taxon>Bacteria</taxon>
        <taxon>Bacillati</taxon>
        <taxon>Actinomycetota</taxon>
        <taxon>Actinomycetes</taxon>
        <taxon>Frankiales</taxon>
        <taxon>Frankiaceae</taxon>
        <taxon>Parafrankia</taxon>
    </lineage>
</organism>
<sequence>MTRPRDIKVIDTLMGFRSTSNIPSIPGLRDAGRADNTIGYMFKGMPANRPDDVSDERAIDETLGKMDAHGVELALVNITSETARTALVKHPERFAGSLAVDPNDVMGAVREIRRAVAEHGLRAVTLFPSGLSPQVPIDDRHAYPIYATCVELGLPVFVSVGVPGPRIPMAPQHVERVDQVCYDFPELVFVMRHGAEPWVDLAVKLLLKWPNLYYSTTAFAPRHYPKAIIDYANTRGADKIIYGGYYPFGIELDRTFAELDGVPFKDTVWPKFLRHNAARVLGVGSDTGADAGLGAS</sequence>
<evidence type="ECO:0000313" key="3">
    <source>
        <dbReference type="EMBL" id="CUU57969.1"/>
    </source>
</evidence>
<feature type="domain" description="Amidohydrolase-related" evidence="2">
    <location>
        <begin position="54"/>
        <end position="282"/>
    </location>
</feature>